<dbReference type="Proteomes" id="UP000623467">
    <property type="component" value="Unassembled WGS sequence"/>
</dbReference>
<protein>
    <submittedName>
        <fullName evidence="2">Uncharacterized protein</fullName>
    </submittedName>
</protein>
<reference evidence="2" key="1">
    <citation type="submission" date="2020-05" db="EMBL/GenBank/DDBJ databases">
        <title>Mycena genomes resolve the evolution of fungal bioluminescence.</title>
        <authorList>
            <person name="Tsai I.J."/>
        </authorList>
    </citation>
    <scope>NUCLEOTIDE SEQUENCE</scope>
    <source>
        <strain evidence="2">160909Yilan</strain>
    </source>
</reference>
<evidence type="ECO:0000313" key="2">
    <source>
        <dbReference type="EMBL" id="KAF7370158.1"/>
    </source>
</evidence>
<organism evidence="2 3">
    <name type="scientific">Mycena sanguinolenta</name>
    <dbReference type="NCBI Taxonomy" id="230812"/>
    <lineage>
        <taxon>Eukaryota</taxon>
        <taxon>Fungi</taxon>
        <taxon>Dikarya</taxon>
        <taxon>Basidiomycota</taxon>
        <taxon>Agaricomycotina</taxon>
        <taxon>Agaricomycetes</taxon>
        <taxon>Agaricomycetidae</taxon>
        <taxon>Agaricales</taxon>
        <taxon>Marasmiineae</taxon>
        <taxon>Mycenaceae</taxon>
        <taxon>Mycena</taxon>
    </lineage>
</organism>
<name>A0A8H6YZZ9_9AGAR</name>
<keyword evidence="3" id="KW-1185">Reference proteome</keyword>
<dbReference type="EMBL" id="JACAZH010000004">
    <property type="protein sequence ID" value="KAF7370158.1"/>
    <property type="molecule type" value="Genomic_DNA"/>
</dbReference>
<evidence type="ECO:0000256" key="1">
    <source>
        <dbReference type="SAM" id="MobiDB-lite"/>
    </source>
</evidence>
<dbReference type="AlphaFoldDB" id="A0A8H6YZZ9"/>
<feature type="region of interest" description="Disordered" evidence="1">
    <location>
        <begin position="128"/>
        <end position="147"/>
    </location>
</feature>
<evidence type="ECO:0000313" key="3">
    <source>
        <dbReference type="Proteomes" id="UP000623467"/>
    </source>
</evidence>
<comment type="caution">
    <text evidence="2">The sequence shown here is derived from an EMBL/GenBank/DDBJ whole genome shotgun (WGS) entry which is preliminary data.</text>
</comment>
<sequence length="147" mass="16699">MLRCWQDSKRDSCSLRAGVQIAARLRCSERHLGRKRSTLLQRGWTWQDESRKSACASSVSVYSLLRLSLAVPSSFPHPIPRLVIFVASPAEIEIGLGLDILDEARDQRVVFISRRYLLLGHRAHPATPGLHRFKPPPTPRDPVVRER</sequence>
<gene>
    <name evidence="2" type="ORF">MSAN_00646200</name>
</gene>
<accession>A0A8H6YZZ9</accession>
<proteinExistence type="predicted"/>